<reference evidence="1 2" key="1">
    <citation type="journal article" date="2016" name="Genome Biol. Evol.">
        <title>Comparative Genomic Analyses of the Moraxella catarrhalis Serosensitive and Seroresistant Lineages Demonstrate Their Independent Evolution.</title>
        <authorList>
            <person name="Earl J.P."/>
            <person name="de Vries S.P."/>
            <person name="Ahmed A."/>
            <person name="Powell E."/>
            <person name="Schultz M.P."/>
            <person name="Hermans P.W."/>
            <person name="Hill D.J."/>
            <person name="Zhou Z."/>
            <person name="Constantinidou C.I."/>
            <person name="Hu F.Z."/>
            <person name="Bootsma H.J."/>
            <person name="Ehrlich G.D."/>
        </authorList>
    </citation>
    <scope>NUCLEOTIDE SEQUENCE [LARGE SCALE GENOMIC DNA]</scope>
    <source>
        <strain evidence="1 2">Z7542</strain>
    </source>
</reference>
<protein>
    <submittedName>
        <fullName evidence="1">Uncharacterized protein</fullName>
    </submittedName>
</protein>
<dbReference type="EMBL" id="LXHC01000009">
    <property type="protein sequence ID" value="OAU97141.1"/>
    <property type="molecule type" value="Genomic_DNA"/>
</dbReference>
<name>A0A198UL92_MORCA</name>
<evidence type="ECO:0000313" key="2">
    <source>
        <dbReference type="Proteomes" id="UP000078228"/>
    </source>
</evidence>
<gene>
    <name evidence="1" type="ORF">AO384_0738</name>
</gene>
<sequence>MQGFFIGVCCDKRALGRFLCVFCPVAGVGGVFVPVHACTACNGLLLSSSFF</sequence>
<accession>A0A198UL92</accession>
<dbReference type="PATRIC" id="fig|480.237.peg.313"/>
<evidence type="ECO:0000313" key="1">
    <source>
        <dbReference type="EMBL" id="OAU97141.1"/>
    </source>
</evidence>
<dbReference type="AlphaFoldDB" id="A0A198UL92"/>
<keyword evidence="2" id="KW-1185">Reference proteome</keyword>
<proteinExistence type="predicted"/>
<dbReference type="Proteomes" id="UP000078228">
    <property type="component" value="Unassembled WGS sequence"/>
</dbReference>
<comment type="caution">
    <text evidence="1">The sequence shown here is derived from an EMBL/GenBank/DDBJ whole genome shotgun (WGS) entry which is preliminary data.</text>
</comment>
<organism evidence="1 2">
    <name type="scientific">Moraxella catarrhalis</name>
    <name type="common">Branhamella catarrhalis</name>
    <dbReference type="NCBI Taxonomy" id="480"/>
    <lineage>
        <taxon>Bacteria</taxon>
        <taxon>Pseudomonadati</taxon>
        <taxon>Pseudomonadota</taxon>
        <taxon>Gammaproteobacteria</taxon>
        <taxon>Moraxellales</taxon>
        <taxon>Moraxellaceae</taxon>
        <taxon>Moraxella</taxon>
    </lineage>
</organism>